<name>A0AA38IPX2_9CUCU</name>
<dbReference type="NCBIfam" id="TIGR01983">
    <property type="entry name" value="UbiG"/>
    <property type="match status" value="1"/>
</dbReference>
<dbReference type="GO" id="GO:0032259">
    <property type="term" value="P:methylation"/>
    <property type="evidence" value="ECO:0007669"/>
    <property type="project" value="UniProtKB-KW"/>
</dbReference>
<evidence type="ECO:0000256" key="2">
    <source>
        <dbReference type="ARBA" id="ARBA00022679"/>
    </source>
</evidence>
<evidence type="ECO:0000256" key="1">
    <source>
        <dbReference type="ARBA" id="ARBA00022603"/>
    </source>
</evidence>
<gene>
    <name evidence="6" type="ORF">Zmor_011314</name>
</gene>
<dbReference type="Pfam" id="PF08241">
    <property type="entry name" value="Methyltransf_11"/>
    <property type="match status" value="1"/>
</dbReference>
<evidence type="ECO:0000313" key="7">
    <source>
        <dbReference type="Proteomes" id="UP001168821"/>
    </source>
</evidence>
<dbReference type="EMBL" id="JALNTZ010000003">
    <property type="protein sequence ID" value="KAJ3659635.1"/>
    <property type="molecule type" value="Genomic_DNA"/>
</dbReference>
<keyword evidence="3" id="KW-0831">Ubiquinone biosynthesis</keyword>
<dbReference type="Proteomes" id="UP001168821">
    <property type="component" value="Unassembled WGS sequence"/>
</dbReference>
<dbReference type="Gene3D" id="3.40.50.150">
    <property type="entry name" value="Vaccinia Virus protein VP39"/>
    <property type="match status" value="1"/>
</dbReference>
<accession>A0AA38IPX2</accession>
<dbReference type="InterPro" id="IPR029063">
    <property type="entry name" value="SAM-dependent_MTases_sf"/>
</dbReference>
<keyword evidence="1" id="KW-0489">Methyltransferase</keyword>
<dbReference type="AlphaFoldDB" id="A0AA38IPX2"/>
<proteinExistence type="predicted"/>
<keyword evidence="4" id="KW-0949">S-adenosyl-L-methionine</keyword>
<dbReference type="InterPro" id="IPR013216">
    <property type="entry name" value="Methyltransf_11"/>
</dbReference>
<dbReference type="PANTHER" id="PTHR43464">
    <property type="entry name" value="METHYLTRANSFERASE"/>
    <property type="match status" value="1"/>
</dbReference>
<evidence type="ECO:0000313" key="6">
    <source>
        <dbReference type="EMBL" id="KAJ3659635.1"/>
    </source>
</evidence>
<dbReference type="GO" id="GO:0010420">
    <property type="term" value="F:polyprenyldihydroxybenzoate methyltransferase activity"/>
    <property type="evidence" value="ECO:0007669"/>
    <property type="project" value="InterPro"/>
</dbReference>
<evidence type="ECO:0000259" key="5">
    <source>
        <dbReference type="Pfam" id="PF08241"/>
    </source>
</evidence>
<keyword evidence="2" id="KW-0808">Transferase</keyword>
<dbReference type="CDD" id="cd02440">
    <property type="entry name" value="AdoMet_MTases"/>
    <property type="match status" value="1"/>
</dbReference>
<evidence type="ECO:0000256" key="4">
    <source>
        <dbReference type="ARBA" id="ARBA00022691"/>
    </source>
</evidence>
<dbReference type="GO" id="GO:0061542">
    <property type="term" value="F:3-demethylubiquinol 3-O-methyltransferase activity"/>
    <property type="evidence" value="ECO:0007669"/>
    <property type="project" value="InterPro"/>
</dbReference>
<dbReference type="SUPFAM" id="SSF53335">
    <property type="entry name" value="S-adenosyl-L-methionine-dependent methyltransferases"/>
    <property type="match status" value="1"/>
</dbReference>
<protein>
    <recommendedName>
        <fullName evidence="5">Methyltransferase type 11 domain-containing protein</fullName>
    </recommendedName>
</protein>
<keyword evidence="7" id="KW-1185">Reference proteome</keyword>
<evidence type="ECO:0000256" key="3">
    <source>
        <dbReference type="ARBA" id="ARBA00022688"/>
    </source>
</evidence>
<comment type="caution">
    <text evidence="6">The sequence shown here is derived from an EMBL/GenBank/DDBJ whole genome shotgun (WGS) entry which is preliminary data.</text>
</comment>
<organism evidence="6 7">
    <name type="scientific">Zophobas morio</name>
    <dbReference type="NCBI Taxonomy" id="2755281"/>
    <lineage>
        <taxon>Eukaryota</taxon>
        <taxon>Metazoa</taxon>
        <taxon>Ecdysozoa</taxon>
        <taxon>Arthropoda</taxon>
        <taxon>Hexapoda</taxon>
        <taxon>Insecta</taxon>
        <taxon>Pterygota</taxon>
        <taxon>Neoptera</taxon>
        <taxon>Endopterygota</taxon>
        <taxon>Coleoptera</taxon>
        <taxon>Polyphaga</taxon>
        <taxon>Cucujiformia</taxon>
        <taxon>Tenebrionidae</taxon>
        <taxon>Zophobas</taxon>
    </lineage>
</organism>
<sequence>MLKRLIPNVRCFATKHTVNQEQLETFKELSKQWWNTNHKGTRILHSFNDLRVPWITEQLTQTGLLKKSADKSTPLAGISFLEVGCGGGILTEPLSRLGGNVTGLDCNEDMFKTAVDHNTENDNFPNLRYVLSTIEEYSVGNKNKYDVVIASETIEHVEEQDFFLKCCIECLKPGGSIFITTNSKSLFSRLIFINLFEDILHYIPKGGHKYDMFIDIEDMKSMFKRGMLTTTI</sequence>
<feature type="domain" description="Methyltransferase type 11" evidence="5">
    <location>
        <begin position="81"/>
        <end position="179"/>
    </location>
</feature>
<dbReference type="PANTHER" id="PTHR43464:SF19">
    <property type="entry name" value="UBIQUINONE BIOSYNTHESIS O-METHYLTRANSFERASE, MITOCHONDRIAL"/>
    <property type="match status" value="1"/>
</dbReference>
<reference evidence="6" key="1">
    <citation type="journal article" date="2023" name="G3 (Bethesda)">
        <title>Whole genome assemblies of Zophobas morio and Tenebrio molitor.</title>
        <authorList>
            <person name="Kaur S."/>
            <person name="Stinson S.A."/>
            <person name="diCenzo G.C."/>
        </authorList>
    </citation>
    <scope>NUCLEOTIDE SEQUENCE</scope>
    <source>
        <strain evidence="6">QUZm001</strain>
    </source>
</reference>
<dbReference type="InterPro" id="IPR010233">
    <property type="entry name" value="UbiG_MeTrfase"/>
</dbReference>
<dbReference type="GO" id="GO:0005739">
    <property type="term" value="C:mitochondrion"/>
    <property type="evidence" value="ECO:0007669"/>
    <property type="project" value="TreeGrafter"/>
</dbReference>